<evidence type="ECO:0000256" key="1">
    <source>
        <dbReference type="SAM" id="MobiDB-lite"/>
    </source>
</evidence>
<protein>
    <submittedName>
        <fullName evidence="2">Uncharacterized protein</fullName>
    </submittedName>
</protein>
<sequence>MVAGIKQRTEILPFLKAFAYFRGPYLVPQCKLGKRRIFWLYLKSPYHLQWTANQLDLTYSRCLLSPLTVKEVLEALSAVVHVDALTQRPLEEICQFTLKEGTPTALHNAGCAARLPKRPGIMKSAKKNDTGTFQVGESPISITPYSPKRPNLANLEALDERLNSRKIQPNGLCQKEARRDGPEDKGACAFSSLSPVDQTCQSESGYIFCLPYKAMKSEGEGPGSSQDHGGERAEGGSRSTNMTGGMYVSWQATVVGLVVKKQQS</sequence>
<evidence type="ECO:0000313" key="2">
    <source>
        <dbReference type="EMBL" id="RKO93850.1"/>
    </source>
</evidence>
<proteinExistence type="predicted"/>
<feature type="region of interest" description="Disordered" evidence="1">
    <location>
        <begin position="217"/>
        <end position="244"/>
    </location>
</feature>
<gene>
    <name evidence="2" type="ORF">BDK51DRAFT_30022</name>
</gene>
<reference evidence="3" key="1">
    <citation type="journal article" date="2018" name="Nat. Microbiol.">
        <title>Leveraging single-cell genomics to expand the fungal tree of life.</title>
        <authorList>
            <person name="Ahrendt S.R."/>
            <person name="Quandt C.A."/>
            <person name="Ciobanu D."/>
            <person name="Clum A."/>
            <person name="Salamov A."/>
            <person name="Andreopoulos B."/>
            <person name="Cheng J.F."/>
            <person name="Woyke T."/>
            <person name="Pelin A."/>
            <person name="Henrissat B."/>
            <person name="Reynolds N.K."/>
            <person name="Benny G.L."/>
            <person name="Smith M.E."/>
            <person name="James T.Y."/>
            <person name="Grigoriev I.V."/>
        </authorList>
    </citation>
    <scope>NUCLEOTIDE SEQUENCE [LARGE SCALE GENOMIC DNA]</scope>
</reference>
<name>A0A4P9WRF8_9FUNG</name>
<dbReference type="Proteomes" id="UP000269721">
    <property type="component" value="Unassembled WGS sequence"/>
</dbReference>
<keyword evidence="3" id="KW-1185">Reference proteome</keyword>
<feature type="region of interest" description="Disordered" evidence="1">
    <location>
        <begin position="124"/>
        <end position="148"/>
    </location>
</feature>
<dbReference type="EMBL" id="KZ994094">
    <property type="protein sequence ID" value="RKO93850.1"/>
    <property type="molecule type" value="Genomic_DNA"/>
</dbReference>
<dbReference type="AlphaFoldDB" id="A0A4P9WRF8"/>
<feature type="compositionally biased region" description="Polar residues" evidence="1">
    <location>
        <begin position="130"/>
        <end position="144"/>
    </location>
</feature>
<accession>A0A4P9WRF8</accession>
<organism evidence="2 3">
    <name type="scientific">Blyttiomyces helicus</name>
    <dbReference type="NCBI Taxonomy" id="388810"/>
    <lineage>
        <taxon>Eukaryota</taxon>
        <taxon>Fungi</taxon>
        <taxon>Fungi incertae sedis</taxon>
        <taxon>Chytridiomycota</taxon>
        <taxon>Chytridiomycota incertae sedis</taxon>
        <taxon>Chytridiomycetes</taxon>
        <taxon>Chytridiomycetes incertae sedis</taxon>
        <taxon>Blyttiomyces</taxon>
    </lineage>
</organism>
<evidence type="ECO:0000313" key="3">
    <source>
        <dbReference type="Proteomes" id="UP000269721"/>
    </source>
</evidence>